<dbReference type="EMBL" id="CP072842">
    <property type="protein sequence ID" value="QTV04590.1"/>
    <property type="molecule type" value="Genomic_DNA"/>
</dbReference>
<name>A0ABX7X9P1_9FLAO</name>
<keyword evidence="3" id="KW-1185">Reference proteome</keyword>
<dbReference type="RefSeq" id="WP_230475215.1">
    <property type="nucleotide sequence ID" value="NZ_CP072842.1"/>
</dbReference>
<proteinExistence type="predicted"/>
<evidence type="ECO:0000313" key="3">
    <source>
        <dbReference type="Proteomes" id="UP000672011"/>
    </source>
</evidence>
<sequence length="327" mass="38920">MKSKHGFFVISLDFELFWGIRDKYTFNEYGENVLGVWEVIPRLLKTFNQYNIHATFATVGAMFASDFRDLNNYLPSIKPNYTDKNLSPYNDYIKKSIHNDPRYYYGKQLVEMVKANKNQEIGTHTFSHYYCLEPGQDKTSFVADLESSIAIAEAMGIDIESFIFPRHQLNKDYINIFKKYGIKNYRGTEKIWFHFAARGEDEGIIKRAFRYADYFVWMGSNHLQDINEIEDDELYQIRASRWLRPYDSRKILQKLKLIRIKQQMKAAAKTNKIFHLWWHPHEFGVNTNENFEMLEEIFQYYSELNKKYGIESFNFKELVAYKNANNG</sequence>
<accession>A0ABX7X9P1</accession>
<dbReference type="Proteomes" id="UP000672011">
    <property type="component" value="Chromosome"/>
</dbReference>
<dbReference type="InterPro" id="IPR011330">
    <property type="entry name" value="Glyco_hydro/deAcase_b/a-brl"/>
</dbReference>
<evidence type="ECO:0000259" key="1">
    <source>
        <dbReference type="Pfam" id="PF01522"/>
    </source>
</evidence>
<dbReference type="InterPro" id="IPR002509">
    <property type="entry name" value="NODB_dom"/>
</dbReference>
<dbReference type="Pfam" id="PF01522">
    <property type="entry name" value="Polysacc_deac_1"/>
    <property type="match status" value="1"/>
</dbReference>
<reference evidence="3" key="2">
    <citation type="submission" date="2021-04" db="EMBL/GenBank/DDBJ databases">
        <title>Taxonomy of Flavobacteriaceae bacterium ZY171143.</title>
        <authorList>
            <person name="Li F."/>
        </authorList>
    </citation>
    <scope>NUCLEOTIDE SEQUENCE [LARGE SCALE GENOMIC DNA]</scope>
    <source>
        <strain evidence="3">ZY171143</strain>
    </source>
</reference>
<dbReference type="CDD" id="cd10929">
    <property type="entry name" value="CE4_u5"/>
    <property type="match status" value="1"/>
</dbReference>
<reference evidence="2 3" key="1">
    <citation type="journal article" date="2021" name="Int. J. Syst. Evol. Microbiol.">
        <title>Faecalibacter bovis sp. nov., isolated from cow faeces.</title>
        <authorList>
            <person name="Li F."/>
            <person name="Zhao W."/>
            <person name="Hong Q."/>
            <person name="Shao Q."/>
            <person name="Song J."/>
            <person name="Yang S."/>
        </authorList>
    </citation>
    <scope>NUCLEOTIDE SEQUENCE [LARGE SCALE GENOMIC DNA]</scope>
    <source>
        <strain evidence="2 3">ZY171143</strain>
    </source>
</reference>
<dbReference type="SUPFAM" id="SSF88713">
    <property type="entry name" value="Glycoside hydrolase/deacetylase"/>
    <property type="match status" value="1"/>
</dbReference>
<protein>
    <submittedName>
        <fullName evidence="2">Polysaccharide deacetylase family protein</fullName>
    </submittedName>
</protein>
<feature type="domain" description="NodB homology" evidence="1">
    <location>
        <begin position="38"/>
        <end position="184"/>
    </location>
</feature>
<organism evidence="2 3">
    <name type="scientific">Faecalibacter bovis</name>
    <dbReference type="NCBI Taxonomy" id="2898187"/>
    <lineage>
        <taxon>Bacteria</taxon>
        <taxon>Pseudomonadati</taxon>
        <taxon>Bacteroidota</taxon>
        <taxon>Flavobacteriia</taxon>
        <taxon>Flavobacteriales</taxon>
        <taxon>Weeksellaceae</taxon>
        <taxon>Faecalibacter</taxon>
    </lineage>
</organism>
<dbReference type="Gene3D" id="3.20.20.370">
    <property type="entry name" value="Glycoside hydrolase/deacetylase"/>
    <property type="match status" value="1"/>
</dbReference>
<evidence type="ECO:0000313" key="2">
    <source>
        <dbReference type="EMBL" id="QTV04590.1"/>
    </source>
</evidence>
<gene>
    <name evidence="2" type="ORF">J9309_07115</name>
</gene>